<dbReference type="EMBL" id="BLPF01000002">
    <property type="protein sequence ID" value="GFJ82144.1"/>
    <property type="molecule type" value="Genomic_DNA"/>
</dbReference>
<dbReference type="InterPro" id="IPR002934">
    <property type="entry name" value="Polymerase_NTP_transf_dom"/>
</dbReference>
<reference evidence="2 3" key="2">
    <citation type="submission" date="2020-03" db="EMBL/GenBank/DDBJ databases">
        <authorList>
            <person name="Ichikawa N."/>
            <person name="Kimura A."/>
            <person name="Kitahashi Y."/>
            <person name="Uohara A."/>
        </authorList>
    </citation>
    <scope>NUCLEOTIDE SEQUENCE [LARGE SCALE GENOMIC DNA]</scope>
    <source>
        <strain evidence="2 3">NBRC 108639</strain>
    </source>
</reference>
<reference evidence="2 3" key="1">
    <citation type="submission" date="2020-03" db="EMBL/GenBank/DDBJ databases">
        <title>Whole genome shotgun sequence of Phytohabitans houttuyneae NBRC 108639.</title>
        <authorList>
            <person name="Komaki H."/>
            <person name="Tamura T."/>
        </authorList>
    </citation>
    <scope>NUCLEOTIDE SEQUENCE [LARGE SCALE GENOMIC DNA]</scope>
    <source>
        <strain evidence="2 3">NBRC 108639</strain>
    </source>
</reference>
<comment type="caution">
    <text evidence="2">The sequence shown here is derived from an EMBL/GenBank/DDBJ whole genome shotgun (WGS) entry which is preliminary data.</text>
</comment>
<keyword evidence="3" id="KW-1185">Reference proteome</keyword>
<dbReference type="PANTHER" id="PTHR43449">
    <property type="entry name" value="NUCLEOTIDYLTRANSFERASE"/>
    <property type="match status" value="1"/>
</dbReference>
<dbReference type="RefSeq" id="WP_173062271.1">
    <property type="nucleotide sequence ID" value="NZ_BAABGO010000046.1"/>
</dbReference>
<dbReference type="CDD" id="cd05403">
    <property type="entry name" value="NT_KNTase_like"/>
    <property type="match status" value="1"/>
</dbReference>
<dbReference type="InterPro" id="IPR043519">
    <property type="entry name" value="NT_sf"/>
</dbReference>
<dbReference type="Proteomes" id="UP000482800">
    <property type="component" value="Unassembled WGS sequence"/>
</dbReference>
<protein>
    <recommendedName>
        <fullName evidence="1">Polymerase nucleotidyl transferase domain-containing protein</fullName>
    </recommendedName>
</protein>
<proteinExistence type="predicted"/>
<accession>A0A6V8KEA5</accession>
<dbReference type="SUPFAM" id="SSF81301">
    <property type="entry name" value="Nucleotidyltransferase"/>
    <property type="match status" value="1"/>
</dbReference>
<organism evidence="2 3">
    <name type="scientific">Phytohabitans houttuyneae</name>
    <dbReference type="NCBI Taxonomy" id="1076126"/>
    <lineage>
        <taxon>Bacteria</taxon>
        <taxon>Bacillati</taxon>
        <taxon>Actinomycetota</taxon>
        <taxon>Actinomycetes</taxon>
        <taxon>Micromonosporales</taxon>
        <taxon>Micromonosporaceae</taxon>
    </lineage>
</organism>
<gene>
    <name evidence="2" type="ORF">Phou_063240</name>
</gene>
<feature type="domain" description="Polymerase nucleotidyl transferase" evidence="1">
    <location>
        <begin position="22"/>
        <end position="77"/>
    </location>
</feature>
<sequence>MTGPLPPALAAVVDAVVTHCDPDEIVLFGSWAKGTTHRYSDIDILVIGPFTASPWLRDRELREALRELPVAVDLHLLTPREMAVESARPHTYLNTLRETSQRVYLRTGRPTSLPGGPAAA</sequence>
<dbReference type="GO" id="GO:0016779">
    <property type="term" value="F:nucleotidyltransferase activity"/>
    <property type="evidence" value="ECO:0007669"/>
    <property type="project" value="InterPro"/>
</dbReference>
<evidence type="ECO:0000313" key="2">
    <source>
        <dbReference type="EMBL" id="GFJ82144.1"/>
    </source>
</evidence>
<dbReference type="PANTHER" id="PTHR43449:SF3">
    <property type="entry name" value="POLYMERASE NUCLEOTIDYL TRANSFERASE DOMAIN-CONTAINING PROTEIN"/>
    <property type="match status" value="1"/>
</dbReference>
<dbReference type="AlphaFoldDB" id="A0A6V8KEA5"/>
<dbReference type="Pfam" id="PF01909">
    <property type="entry name" value="NTP_transf_2"/>
    <property type="match status" value="1"/>
</dbReference>
<dbReference type="Gene3D" id="3.30.460.10">
    <property type="entry name" value="Beta Polymerase, domain 2"/>
    <property type="match status" value="1"/>
</dbReference>
<evidence type="ECO:0000313" key="3">
    <source>
        <dbReference type="Proteomes" id="UP000482800"/>
    </source>
</evidence>
<evidence type="ECO:0000259" key="1">
    <source>
        <dbReference type="Pfam" id="PF01909"/>
    </source>
</evidence>
<name>A0A6V8KEA5_9ACTN</name>